<reference evidence="4" key="1">
    <citation type="journal article" date="2018" name="Front. Microbiol.">
        <title>Genome-Based Analysis Reveals the Taxonomy and Diversity of the Family Idiomarinaceae.</title>
        <authorList>
            <person name="Liu Y."/>
            <person name="Lai Q."/>
            <person name="Shao Z."/>
        </authorList>
    </citation>
    <scope>NUCLEOTIDE SEQUENCE [LARGE SCALE GENOMIC DNA]</scope>
    <source>
        <strain evidence="4">SN-14</strain>
    </source>
</reference>
<name>A0AA94EGY3_9GAMM</name>
<feature type="transmembrane region" description="Helical" evidence="1">
    <location>
        <begin position="21"/>
        <end position="42"/>
    </location>
</feature>
<keyword evidence="4" id="KW-1185">Reference proteome</keyword>
<dbReference type="RefSeq" id="WP_126819251.1">
    <property type="nucleotide sequence ID" value="NZ_PIPS01000001.1"/>
</dbReference>
<feature type="domain" description="TadE-like" evidence="2">
    <location>
        <begin position="15"/>
        <end position="56"/>
    </location>
</feature>
<accession>A0AA94EGY3</accession>
<evidence type="ECO:0000259" key="2">
    <source>
        <dbReference type="Pfam" id="PF07811"/>
    </source>
</evidence>
<keyword evidence="1" id="KW-0812">Transmembrane</keyword>
<organism evidence="3 4">
    <name type="scientific">Idiomarina aquatica</name>
    <dbReference type="NCBI Taxonomy" id="1327752"/>
    <lineage>
        <taxon>Bacteria</taxon>
        <taxon>Pseudomonadati</taxon>
        <taxon>Pseudomonadota</taxon>
        <taxon>Gammaproteobacteria</taxon>
        <taxon>Alteromonadales</taxon>
        <taxon>Idiomarinaceae</taxon>
        <taxon>Idiomarina</taxon>
    </lineage>
</organism>
<evidence type="ECO:0000256" key="1">
    <source>
        <dbReference type="SAM" id="Phobius"/>
    </source>
</evidence>
<sequence>MLRHRLSSLHRQRAQAVTEFVVAWPIILLAICFITQLLWLWWAQQTLHTATQYAVRVGAINHGNQSKMRNMLILGMAGVKPQLQHSEAVAAATEAVVEQGIHYALYGRLKVLQPTKQDFQRFAERRWDNEQRRYIREIAVDHYEARQAQEDSEAWAKARVLRIETQWCEDLTIPLVAEFLGQLALWRGNCVLGNGQGRPQWPLSSSAQHEMLSGYRR</sequence>
<dbReference type="Pfam" id="PF07811">
    <property type="entry name" value="TadE"/>
    <property type="match status" value="1"/>
</dbReference>
<keyword evidence="1" id="KW-0472">Membrane</keyword>
<keyword evidence="1" id="KW-1133">Transmembrane helix</keyword>
<dbReference type="AlphaFoldDB" id="A0AA94EGY3"/>
<comment type="caution">
    <text evidence="3">The sequence shown here is derived from an EMBL/GenBank/DDBJ whole genome shotgun (WGS) entry which is preliminary data.</text>
</comment>
<gene>
    <name evidence="3" type="ORF">CWE23_02280</name>
</gene>
<dbReference type="InterPro" id="IPR012495">
    <property type="entry name" value="TadE-like_dom"/>
</dbReference>
<evidence type="ECO:0000313" key="3">
    <source>
        <dbReference type="EMBL" id="RUO44878.1"/>
    </source>
</evidence>
<dbReference type="EMBL" id="PIPS01000001">
    <property type="protein sequence ID" value="RUO44878.1"/>
    <property type="molecule type" value="Genomic_DNA"/>
</dbReference>
<dbReference type="Proteomes" id="UP000286680">
    <property type="component" value="Unassembled WGS sequence"/>
</dbReference>
<evidence type="ECO:0000313" key="4">
    <source>
        <dbReference type="Proteomes" id="UP000286680"/>
    </source>
</evidence>
<protein>
    <recommendedName>
        <fullName evidence="2">TadE-like domain-containing protein</fullName>
    </recommendedName>
</protein>
<proteinExistence type="predicted"/>